<reference evidence="7" key="1">
    <citation type="journal article" date="2014" name="Science">
        <title>Nonhuman genetics. Genomic basis for the convergent evolution of electric organs.</title>
        <authorList>
            <person name="Gallant J.R."/>
            <person name="Traeger L.L."/>
            <person name="Volkening J.D."/>
            <person name="Moffett H."/>
            <person name="Chen P.H."/>
            <person name="Novina C.D."/>
            <person name="Phillips G.N.Jr."/>
            <person name="Anand R."/>
            <person name="Wells G.B."/>
            <person name="Pinch M."/>
            <person name="Guth R."/>
            <person name="Unguez G.A."/>
            <person name="Albert J.S."/>
            <person name="Zakon H.H."/>
            <person name="Samanta M.P."/>
            <person name="Sussman M.R."/>
        </authorList>
    </citation>
    <scope>NUCLEOTIDE SEQUENCE [LARGE SCALE GENOMIC DNA]</scope>
</reference>
<dbReference type="GO" id="GO:0005886">
    <property type="term" value="C:plasma membrane"/>
    <property type="evidence" value="ECO:0007669"/>
    <property type="project" value="TreeGrafter"/>
</dbReference>
<evidence type="ECO:0000256" key="3">
    <source>
        <dbReference type="ARBA" id="ARBA00023136"/>
    </source>
</evidence>
<organism evidence="6 7">
    <name type="scientific">Electrophorus electricus</name>
    <name type="common">Electric eel</name>
    <name type="synonym">Gymnotus electricus</name>
    <dbReference type="NCBI Taxonomy" id="8005"/>
    <lineage>
        <taxon>Eukaryota</taxon>
        <taxon>Metazoa</taxon>
        <taxon>Chordata</taxon>
        <taxon>Craniata</taxon>
        <taxon>Vertebrata</taxon>
        <taxon>Euteleostomi</taxon>
        <taxon>Actinopterygii</taxon>
        <taxon>Neopterygii</taxon>
        <taxon>Teleostei</taxon>
        <taxon>Ostariophysi</taxon>
        <taxon>Gymnotiformes</taxon>
        <taxon>Gymnotoidei</taxon>
        <taxon>Gymnotidae</taxon>
        <taxon>Electrophorus</taxon>
    </lineage>
</organism>
<dbReference type="InterPro" id="IPR013106">
    <property type="entry name" value="Ig_V-set"/>
</dbReference>
<reference evidence="6" key="4">
    <citation type="submission" date="2025-08" db="UniProtKB">
        <authorList>
            <consortium name="Ensembl"/>
        </authorList>
    </citation>
    <scope>IDENTIFICATION</scope>
</reference>
<proteinExistence type="predicted"/>
<dbReference type="InterPro" id="IPR036179">
    <property type="entry name" value="Ig-like_dom_sf"/>
</dbReference>
<evidence type="ECO:0000256" key="1">
    <source>
        <dbReference type="ARBA" id="ARBA00004370"/>
    </source>
</evidence>
<feature type="transmembrane region" description="Helical" evidence="4">
    <location>
        <begin position="153"/>
        <end position="172"/>
    </location>
</feature>
<dbReference type="Ensembl" id="ENSEEET00000048730.2">
    <property type="protein sequence ID" value="ENSEEEP00000048200.2"/>
    <property type="gene ID" value="ENSEEEG00000022693.2"/>
</dbReference>
<reference evidence="7" key="2">
    <citation type="journal article" date="2017" name="Sci. Adv.">
        <title>A tail of two voltages: Proteomic comparison of the three electric organs of the electric eel.</title>
        <authorList>
            <person name="Traeger L.L."/>
            <person name="Sabat G."/>
            <person name="Barrett-Wilt G.A."/>
            <person name="Wells G.B."/>
            <person name="Sussman M.R."/>
        </authorList>
    </citation>
    <scope>NUCLEOTIDE SEQUENCE [LARGE SCALE GENOMIC DNA]</scope>
</reference>
<dbReference type="STRING" id="8005.ENSEEEP00000048200"/>
<keyword evidence="3 4" id="KW-0472">Membrane</keyword>
<name>A0A4W4HHS0_ELEEL</name>
<dbReference type="PANTHER" id="PTHR11860:SF87">
    <property type="entry name" value="CMRF35-LIKE MOLECULE 8"/>
    <property type="match status" value="1"/>
</dbReference>
<reference evidence="6" key="3">
    <citation type="submission" date="2020-05" db="EMBL/GenBank/DDBJ databases">
        <title>Electrophorus electricus (electric eel) genome, fEleEle1, primary haplotype.</title>
        <authorList>
            <person name="Myers G."/>
            <person name="Meyer A."/>
            <person name="Fedrigo O."/>
            <person name="Formenti G."/>
            <person name="Rhie A."/>
            <person name="Tracey A."/>
            <person name="Sims Y."/>
            <person name="Jarvis E.D."/>
        </authorList>
    </citation>
    <scope>NUCLEOTIDE SEQUENCE [LARGE SCALE GENOMIC DNA]</scope>
</reference>
<comment type="subcellular location">
    <subcellularLocation>
        <location evidence="1">Membrane</location>
    </subcellularLocation>
</comment>
<keyword evidence="7" id="KW-1185">Reference proteome</keyword>
<dbReference type="GO" id="GO:0004888">
    <property type="term" value="F:transmembrane signaling receptor activity"/>
    <property type="evidence" value="ECO:0007669"/>
    <property type="project" value="TreeGrafter"/>
</dbReference>
<dbReference type="InterPro" id="IPR013783">
    <property type="entry name" value="Ig-like_fold"/>
</dbReference>
<feature type="domain" description="Immunoglobulin V-set" evidence="5">
    <location>
        <begin position="31"/>
        <end position="116"/>
    </location>
</feature>
<evidence type="ECO:0000256" key="2">
    <source>
        <dbReference type="ARBA" id="ARBA00022692"/>
    </source>
</evidence>
<evidence type="ECO:0000313" key="7">
    <source>
        <dbReference type="Proteomes" id="UP000314983"/>
    </source>
</evidence>
<dbReference type="PANTHER" id="PTHR11860">
    <property type="entry name" value="POLYMERIC-IMMUNOGLOBULIN RECEPTOR"/>
    <property type="match status" value="1"/>
</dbReference>
<dbReference type="Gene3D" id="2.60.40.10">
    <property type="entry name" value="Immunoglobulins"/>
    <property type="match status" value="1"/>
</dbReference>
<evidence type="ECO:0000256" key="4">
    <source>
        <dbReference type="SAM" id="Phobius"/>
    </source>
</evidence>
<dbReference type="OMA" id="DWNYCNI"/>
<sequence length="176" mass="20795">LTVTLWSHHIYLLLPDEFISDISGGDVLTGPYQVKQCAGRNIQITCRYHSFYRNNVKYWCKGYYFNHCSILIRTNQPLHVSGPLEITDNKNEGFFSIHMKSIKSENSGWYWCAIERVSRHVSFAVDVIVYHSYVFLFREINFTQTPVHKIWSIIRWFIFLGLCLIVFCFTMYTELS</sequence>
<evidence type="ECO:0000259" key="5">
    <source>
        <dbReference type="Pfam" id="PF07686"/>
    </source>
</evidence>
<dbReference type="Pfam" id="PF07686">
    <property type="entry name" value="V-set"/>
    <property type="match status" value="1"/>
</dbReference>
<accession>A0A4W4HHS0</accession>
<dbReference type="GeneTree" id="ENSGT00970000194563"/>
<dbReference type="AlphaFoldDB" id="A0A4W4HHS0"/>
<dbReference type="SUPFAM" id="SSF48726">
    <property type="entry name" value="Immunoglobulin"/>
    <property type="match status" value="1"/>
</dbReference>
<dbReference type="Proteomes" id="UP000314983">
    <property type="component" value="Chromosome 25"/>
</dbReference>
<keyword evidence="4" id="KW-1133">Transmembrane helix</keyword>
<reference evidence="6" key="5">
    <citation type="submission" date="2025-09" db="UniProtKB">
        <authorList>
            <consortium name="Ensembl"/>
        </authorList>
    </citation>
    <scope>IDENTIFICATION</scope>
</reference>
<keyword evidence="2 4" id="KW-0812">Transmembrane</keyword>
<evidence type="ECO:0000313" key="6">
    <source>
        <dbReference type="Ensembl" id="ENSEEEP00000048200.2"/>
    </source>
</evidence>
<dbReference type="InterPro" id="IPR050671">
    <property type="entry name" value="CD300_family_receptors"/>
</dbReference>
<protein>
    <recommendedName>
        <fullName evidence="5">Immunoglobulin V-set domain-containing protein</fullName>
    </recommendedName>
</protein>